<keyword evidence="4" id="KW-0479">Metal-binding</keyword>
<proteinExistence type="inferred from homology"/>
<evidence type="ECO:0000256" key="7">
    <source>
        <dbReference type="ARBA" id="ARBA00023033"/>
    </source>
</evidence>
<comment type="cofactor">
    <cofactor evidence="1">
        <name>heme</name>
        <dbReference type="ChEBI" id="CHEBI:30413"/>
    </cofactor>
</comment>
<dbReference type="SUPFAM" id="SSF48264">
    <property type="entry name" value="Cytochrome P450"/>
    <property type="match status" value="4"/>
</dbReference>
<protein>
    <recommendedName>
        <fullName evidence="10">Cytochrome P450</fullName>
    </recommendedName>
</protein>
<evidence type="ECO:0000256" key="2">
    <source>
        <dbReference type="ARBA" id="ARBA00010617"/>
    </source>
</evidence>
<dbReference type="InterPro" id="IPR002401">
    <property type="entry name" value="Cyt_P450_E_grp-I"/>
</dbReference>
<evidence type="ECO:0000256" key="5">
    <source>
        <dbReference type="ARBA" id="ARBA00023002"/>
    </source>
</evidence>
<dbReference type="Pfam" id="PF00067">
    <property type="entry name" value="p450"/>
    <property type="match status" value="3"/>
</dbReference>
<dbReference type="PANTHER" id="PTHR47955">
    <property type="entry name" value="CYTOCHROME P450 FAMILY 71 PROTEIN"/>
    <property type="match status" value="1"/>
</dbReference>
<dbReference type="PRINTS" id="PR00463">
    <property type="entry name" value="EP450I"/>
</dbReference>
<comment type="caution">
    <text evidence="8">The sequence shown here is derived from an EMBL/GenBank/DDBJ whole genome shotgun (WGS) entry which is preliminary data.</text>
</comment>
<evidence type="ECO:0000256" key="1">
    <source>
        <dbReference type="ARBA" id="ARBA00001971"/>
    </source>
</evidence>
<gene>
    <name evidence="8" type="ORF">HHK36_015673</name>
</gene>
<comment type="similarity">
    <text evidence="2">Belongs to the cytochrome P450 family.</text>
</comment>
<sequence>MNEEKTFDGIMGGEMVREERTATTTNMMKEVSREARGVANGAALDCTVFHWCESRSSTLQKNDQVERPNLPPSPPKLPIIGHLYKLRKFPHDCLSQLSKIYGPVMLVHLGRVPMVVVSSAEMAKEVLKTHDLDCCSRPPMTGPKKLSYNFLDVVFVPYGEYWREMRKIFALEIFGAKRVQSFRRVREDEVARMVNSISQSSTSPVNLTEKLFSLTDNITCRVAFGRSYEGKVFDNGRLHELLGESLDIMASFNATEYFPPFGWIIDVLTGIHARVEKHFHAFDSFYQRIIDEHLDPQRPKPEHEDVIDFLLGLERHEFGTIRFTKDHIKAILMRWKKVTGKETRKLPPGPSKLPLIGNLHQLGYVPHQSLQELSHEYGPLMFLQLGSIPSIVVSSAEMAREIFKTHDLVFSSRPIMYAANKISYGCSDIAFAPYGEYWREVRKITIMELLSAKRTQSFRAVREEELDLMVSHIAHSSPSPVNLSNMMVLLVNDVICRVVFGKKCKEEGEIMKSRFHVILLETQDLLGGFTIADFFPSLGWINKFNGLEARLQKNFSELDSYYDEIIEERLDPKWPQSDHEYLVDVLLRVQKDSTQAITLTRDQIKGVITRWKKLTRKETRKPPPGPRKLPLIGNLHQLGYAPHQSLQELSHEYGPLMFLQLGSIPSIVVSSAEMAREIFKTHDLVFSSRPIMYAANKISYGCSDIAFAPYGEYWREVRKITIMELLSAKRTQSFRAVREEELDLMVSHIAHSSPSPVNLSNMMVLLVNDVICRVVFGKKCKEEGEIMKSRFHVILLETQDLLGGFTIADFFPSLGWINKFNGLEARLQKNFSELDSYYDEIIEERLDPKWPQSDHEYLVDVLLRVQKDSTQAITLTRDQIKGVITLGSIPSIVISSADMAREIFKTHDLVFSSRPIMYAAKKLSYGCSDIAFTEYWREVRKIAILELLSVKRTPIVSSGKGRRAGLHGFTIADFLPSLGWINKFNGLEARLQKNFSELDSYYDEIIEERLDPKWPQSGHEYLFDVLLRVQKDPTQAITLTRDQIKGVLTVCVFPYTPFPWFS</sequence>
<name>A0A834ZC78_TETSI</name>
<dbReference type="OrthoDB" id="2789670at2759"/>
<dbReference type="PANTHER" id="PTHR47955:SF19">
    <property type="entry name" value="CYTOCHROME P450 71A9-LIKE ISOFORM X1"/>
    <property type="match status" value="1"/>
</dbReference>
<keyword evidence="9" id="KW-1185">Reference proteome</keyword>
<accession>A0A834ZC78</accession>
<dbReference type="GO" id="GO:0005506">
    <property type="term" value="F:iron ion binding"/>
    <property type="evidence" value="ECO:0007669"/>
    <property type="project" value="InterPro"/>
</dbReference>
<dbReference type="GO" id="GO:0020037">
    <property type="term" value="F:heme binding"/>
    <property type="evidence" value="ECO:0007669"/>
    <property type="project" value="InterPro"/>
</dbReference>
<evidence type="ECO:0008006" key="10">
    <source>
        <dbReference type="Google" id="ProtNLM"/>
    </source>
</evidence>
<dbReference type="GO" id="GO:0004497">
    <property type="term" value="F:monooxygenase activity"/>
    <property type="evidence" value="ECO:0007669"/>
    <property type="project" value="UniProtKB-KW"/>
</dbReference>
<dbReference type="EMBL" id="JABCRI010000010">
    <property type="protein sequence ID" value="KAF8399802.1"/>
    <property type="molecule type" value="Genomic_DNA"/>
</dbReference>
<keyword evidence="5" id="KW-0560">Oxidoreductase</keyword>
<evidence type="ECO:0000256" key="6">
    <source>
        <dbReference type="ARBA" id="ARBA00023004"/>
    </source>
</evidence>
<keyword evidence="7" id="KW-0503">Monooxygenase</keyword>
<evidence type="ECO:0000256" key="3">
    <source>
        <dbReference type="ARBA" id="ARBA00022617"/>
    </source>
</evidence>
<dbReference type="Gene3D" id="1.10.630.10">
    <property type="entry name" value="Cytochrome P450"/>
    <property type="match status" value="4"/>
</dbReference>
<dbReference type="InterPro" id="IPR001128">
    <property type="entry name" value="Cyt_P450"/>
</dbReference>
<dbReference type="AlphaFoldDB" id="A0A834ZC78"/>
<dbReference type="InterPro" id="IPR036396">
    <property type="entry name" value="Cyt_P450_sf"/>
</dbReference>
<keyword evidence="6" id="KW-0408">Iron</keyword>
<organism evidence="8 9">
    <name type="scientific">Tetracentron sinense</name>
    <name type="common">Spur-leaf</name>
    <dbReference type="NCBI Taxonomy" id="13715"/>
    <lineage>
        <taxon>Eukaryota</taxon>
        <taxon>Viridiplantae</taxon>
        <taxon>Streptophyta</taxon>
        <taxon>Embryophyta</taxon>
        <taxon>Tracheophyta</taxon>
        <taxon>Spermatophyta</taxon>
        <taxon>Magnoliopsida</taxon>
        <taxon>Trochodendrales</taxon>
        <taxon>Trochodendraceae</taxon>
        <taxon>Tetracentron</taxon>
    </lineage>
</organism>
<dbReference type="Proteomes" id="UP000655225">
    <property type="component" value="Unassembled WGS sequence"/>
</dbReference>
<evidence type="ECO:0000313" key="9">
    <source>
        <dbReference type="Proteomes" id="UP000655225"/>
    </source>
</evidence>
<keyword evidence="3" id="KW-0349">Heme</keyword>
<evidence type="ECO:0000313" key="8">
    <source>
        <dbReference type="EMBL" id="KAF8399802.1"/>
    </source>
</evidence>
<dbReference type="GO" id="GO:0016705">
    <property type="term" value="F:oxidoreductase activity, acting on paired donors, with incorporation or reduction of molecular oxygen"/>
    <property type="evidence" value="ECO:0007669"/>
    <property type="project" value="InterPro"/>
</dbReference>
<evidence type="ECO:0000256" key="4">
    <source>
        <dbReference type="ARBA" id="ARBA00022723"/>
    </source>
</evidence>
<reference evidence="8 9" key="1">
    <citation type="submission" date="2020-04" db="EMBL/GenBank/DDBJ databases">
        <title>Plant Genome Project.</title>
        <authorList>
            <person name="Zhang R.-G."/>
        </authorList>
    </citation>
    <scope>NUCLEOTIDE SEQUENCE [LARGE SCALE GENOMIC DNA]</scope>
    <source>
        <strain evidence="8">YNK0</strain>
        <tissue evidence="8">Leaf</tissue>
    </source>
</reference>